<dbReference type="InterPro" id="IPR055342">
    <property type="entry name" value="MreC_beta-barrel_core"/>
</dbReference>
<dbReference type="Pfam" id="PF04085">
    <property type="entry name" value="MreC"/>
    <property type="match status" value="1"/>
</dbReference>
<evidence type="ECO:0000256" key="1">
    <source>
        <dbReference type="ARBA" id="ARBA00009369"/>
    </source>
</evidence>
<keyword evidence="9" id="KW-1185">Reference proteome</keyword>
<dbReference type="OrthoDB" id="8478127at2"/>
<evidence type="ECO:0000256" key="4">
    <source>
        <dbReference type="ARBA" id="ARBA00032089"/>
    </source>
</evidence>
<comment type="caution">
    <text evidence="8">The sequence shown here is derived from an EMBL/GenBank/DDBJ whole genome shotgun (WGS) entry which is preliminary data.</text>
</comment>
<dbReference type="AlphaFoldDB" id="A0A395LLQ1"/>
<feature type="transmembrane region" description="Helical" evidence="6">
    <location>
        <begin position="21"/>
        <end position="44"/>
    </location>
</feature>
<accession>A0A395LLQ1</accession>
<protein>
    <recommendedName>
        <fullName evidence="2">Cell shape-determining protein MreC</fullName>
    </recommendedName>
    <alternativeName>
        <fullName evidence="4">Cell shape protein MreC</fullName>
    </alternativeName>
</protein>
<evidence type="ECO:0000259" key="7">
    <source>
        <dbReference type="Pfam" id="PF04085"/>
    </source>
</evidence>
<dbReference type="InterPro" id="IPR007221">
    <property type="entry name" value="MreC"/>
</dbReference>
<dbReference type="EMBL" id="QRBB01000001">
    <property type="protein sequence ID" value="RDS77966.1"/>
    <property type="molecule type" value="Genomic_DNA"/>
</dbReference>
<dbReference type="PANTHER" id="PTHR34138:SF1">
    <property type="entry name" value="CELL SHAPE-DETERMINING PROTEIN MREC"/>
    <property type="match status" value="1"/>
</dbReference>
<organism evidence="8 9">
    <name type="scientific">Alteriqipengyuania lutimaris</name>
    <dbReference type="NCBI Taxonomy" id="1538146"/>
    <lineage>
        <taxon>Bacteria</taxon>
        <taxon>Pseudomonadati</taxon>
        <taxon>Pseudomonadota</taxon>
        <taxon>Alphaproteobacteria</taxon>
        <taxon>Sphingomonadales</taxon>
        <taxon>Erythrobacteraceae</taxon>
        <taxon>Alteriqipengyuania</taxon>
    </lineage>
</organism>
<sequence length="322" mass="33777">MPLSGSKQRISGHSKKAQFGAFTGYVLVVLAMLLGVILLAVSLIQPASFTGLRGLFGDATQPAAQVSASARSGGRGFIESVQGYLEAGQQNADLKKEVEIARIRLAEARATEEENRRLKALLGLGKTDVEPVAVARLIGSSATSTRRFAYLGAGRSDGVQPGMPVRSERGIVGRVLEASRNSARVLLITDSESVLPVRRAGDNTVAFAEGRGDGLINIRLINLGINPLERGDVFVTSGAGGLYRPGIAVAIVTRLTDDGAVARIISNPAATDFVAVEPLWQPEALRGAETPIEEAIGSNETVQQEDGDETPPTTEQGGVVTP</sequence>
<reference evidence="8 9" key="1">
    <citation type="submission" date="2018-07" db="EMBL/GenBank/DDBJ databases">
        <title>Erythrobacter nanhaiensis sp. nov., a novel member of the genus Erythrobacter isolated from the South China Sea.</title>
        <authorList>
            <person name="Chen X."/>
            <person name="Liu J."/>
        </authorList>
    </citation>
    <scope>NUCLEOTIDE SEQUENCE [LARGE SCALE GENOMIC DNA]</scope>
    <source>
        <strain evidence="8 9">S-5</strain>
    </source>
</reference>
<evidence type="ECO:0000256" key="2">
    <source>
        <dbReference type="ARBA" id="ARBA00013855"/>
    </source>
</evidence>
<dbReference type="Gene3D" id="2.40.10.340">
    <property type="entry name" value="Rod shape-determining protein MreC, domain 1"/>
    <property type="match status" value="1"/>
</dbReference>
<keyword evidence="6" id="KW-1133">Transmembrane helix</keyword>
<dbReference type="InterPro" id="IPR042177">
    <property type="entry name" value="Cell/Rod_1"/>
</dbReference>
<dbReference type="GO" id="GO:0008360">
    <property type="term" value="P:regulation of cell shape"/>
    <property type="evidence" value="ECO:0007669"/>
    <property type="project" value="UniProtKB-KW"/>
</dbReference>
<keyword evidence="6" id="KW-0812">Transmembrane</keyword>
<feature type="domain" description="Rod shape-determining protein MreC beta-barrel core" evidence="7">
    <location>
        <begin position="138"/>
        <end position="270"/>
    </location>
</feature>
<keyword evidence="3" id="KW-0133">Cell shape</keyword>
<gene>
    <name evidence="8" type="ORF">DL238_10390</name>
</gene>
<evidence type="ECO:0000256" key="5">
    <source>
        <dbReference type="SAM" id="MobiDB-lite"/>
    </source>
</evidence>
<keyword evidence="6" id="KW-0472">Membrane</keyword>
<dbReference type="RefSeq" id="WP_115492196.1">
    <property type="nucleotide sequence ID" value="NZ_JACHWW010000001.1"/>
</dbReference>
<comment type="similarity">
    <text evidence="1">Belongs to the MreC family.</text>
</comment>
<dbReference type="Gene3D" id="2.40.10.350">
    <property type="entry name" value="Rod shape-determining protein MreC, domain 2"/>
    <property type="match status" value="1"/>
</dbReference>
<dbReference type="InterPro" id="IPR042175">
    <property type="entry name" value="Cell/Rod_MreC_2"/>
</dbReference>
<evidence type="ECO:0000256" key="3">
    <source>
        <dbReference type="ARBA" id="ARBA00022960"/>
    </source>
</evidence>
<dbReference type="PANTHER" id="PTHR34138">
    <property type="entry name" value="CELL SHAPE-DETERMINING PROTEIN MREC"/>
    <property type="match status" value="1"/>
</dbReference>
<evidence type="ECO:0000313" key="8">
    <source>
        <dbReference type="EMBL" id="RDS77966.1"/>
    </source>
</evidence>
<dbReference type="Proteomes" id="UP000254101">
    <property type="component" value="Unassembled WGS sequence"/>
</dbReference>
<name>A0A395LLQ1_9SPHN</name>
<proteinExistence type="inferred from homology"/>
<dbReference type="GO" id="GO:0005886">
    <property type="term" value="C:plasma membrane"/>
    <property type="evidence" value="ECO:0007669"/>
    <property type="project" value="TreeGrafter"/>
</dbReference>
<feature type="region of interest" description="Disordered" evidence="5">
    <location>
        <begin position="291"/>
        <end position="322"/>
    </location>
</feature>
<evidence type="ECO:0000256" key="6">
    <source>
        <dbReference type="SAM" id="Phobius"/>
    </source>
</evidence>
<evidence type="ECO:0000313" key="9">
    <source>
        <dbReference type="Proteomes" id="UP000254101"/>
    </source>
</evidence>